<proteinExistence type="predicted"/>
<evidence type="ECO:0000313" key="3">
    <source>
        <dbReference type="Proteomes" id="UP000011554"/>
    </source>
</evidence>
<comment type="caution">
    <text evidence="2">The sequence shown here is derived from an EMBL/GenBank/DDBJ whole genome shotgun (WGS) entry which is preliminary data.</text>
</comment>
<dbReference type="NCBIfam" id="NF037995">
    <property type="entry name" value="TRAP_S1"/>
    <property type="match status" value="1"/>
</dbReference>
<dbReference type="Proteomes" id="UP000011554">
    <property type="component" value="Unassembled WGS sequence"/>
</dbReference>
<keyword evidence="1" id="KW-0732">Signal</keyword>
<reference evidence="2 3" key="1">
    <citation type="journal article" date="2014" name="PLoS Genet.">
        <title>Phylogenetically driven sequencing of extremely halophilic archaea reveals strategies for static and dynamic osmo-response.</title>
        <authorList>
            <person name="Becker E.A."/>
            <person name="Seitzer P.M."/>
            <person name="Tritt A."/>
            <person name="Larsen D."/>
            <person name="Krusor M."/>
            <person name="Yao A.I."/>
            <person name="Wu D."/>
            <person name="Madern D."/>
            <person name="Eisen J.A."/>
            <person name="Darling A.E."/>
            <person name="Facciotti M.T."/>
        </authorList>
    </citation>
    <scope>NUCLEOTIDE SEQUENCE [LARGE SCALE GENOMIC DNA]</scope>
    <source>
        <strain evidence="2 3">DSM 12278</strain>
    </source>
</reference>
<accession>M0B6A8</accession>
<dbReference type="Gene3D" id="3.40.190.170">
    <property type="entry name" value="Bacterial extracellular solute-binding protein, family 7"/>
    <property type="match status" value="1"/>
</dbReference>
<dbReference type="STRING" id="29540.C481_00805"/>
<dbReference type="PANTHER" id="PTHR33376">
    <property type="match status" value="1"/>
</dbReference>
<dbReference type="AlphaFoldDB" id="M0B6A8"/>
<gene>
    <name evidence="2" type="ORF">C481_00805</name>
</gene>
<keyword evidence="3" id="KW-1185">Reference proteome</keyword>
<dbReference type="Pfam" id="PF03480">
    <property type="entry name" value="DctP"/>
    <property type="match status" value="1"/>
</dbReference>
<name>M0B6A8_NATA1</name>
<dbReference type="PANTHER" id="PTHR33376:SF4">
    <property type="entry name" value="SIALIC ACID-BINDING PERIPLASMIC PROTEIN SIAP"/>
    <property type="match status" value="1"/>
</dbReference>
<organism evidence="2 3">
    <name type="scientific">Natrialba asiatica (strain ATCC 700177 / DSM 12278 / JCM 9576 / FERM P-10747 / NBRC 102637 / 172P1)</name>
    <dbReference type="NCBI Taxonomy" id="29540"/>
    <lineage>
        <taxon>Archaea</taxon>
        <taxon>Methanobacteriati</taxon>
        <taxon>Methanobacteriota</taxon>
        <taxon>Stenosarchaea group</taxon>
        <taxon>Halobacteria</taxon>
        <taxon>Halobacteriales</taxon>
        <taxon>Natrialbaceae</taxon>
        <taxon>Natrialba</taxon>
    </lineage>
</organism>
<dbReference type="InterPro" id="IPR038404">
    <property type="entry name" value="TRAP_DctP_sf"/>
</dbReference>
<sequence>MSASGVGLTAVAGCLGGGSGGNEITIASTYEPGHVVVDAAEEFKSIVEEESDDELEVTVSEGGAYGGEEEISDLCREGTVEAHADSRWPYMMYAEDYSFVNIPVVFEDYEHLTRVTEHEDFQPAHEEMRSDGNQFMMGEWIYRGLRHFTSNEPVREPSDVDGIELRLPEIDEWVDIWSEIGANPTPVSLDELYSGLQTGVVEASEGDVPQIHSFNLQEVQDYLSLTGHHVQVGALYMNDEFYQGLDDAHRELVDEASVEATQQISADARENEETLFQELEDAGMEIVEDVDQDAFRNAAEPVVEEMFGDWAGEWDDWRQI</sequence>
<protein>
    <submittedName>
        <fullName evidence="2">TRAP dicarboxylate transporter subunit DctP</fullName>
    </submittedName>
</protein>
<evidence type="ECO:0000256" key="1">
    <source>
        <dbReference type="ARBA" id="ARBA00022729"/>
    </source>
</evidence>
<evidence type="ECO:0000313" key="2">
    <source>
        <dbReference type="EMBL" id="ELZ06027.1"/>
    </source>
</evidence>
<dbReference type="PATRIC" id="fig|29540.5.peg.166"/>
<dbReference type="GO" id="GO:0055085">
    <property type="term" value="P:transmembrane transport"/>
    <property type="evidence" value="ECO:0007669"/>
    <property type="project" value="InterPro"/>
</dbReference>
<dbReference type="eggNOG" id="arCOG11784">
    <property type="taxonomic scope" value="Archaea"/>
</dbReference>
<dbReference type="CDD" id="cd13603">
    <property type="entry name" value="PBP2_TRAP_Siap_TeaA_like"/>
    <property type="match status" value="1"/>
</dbReference>
<dbReference type="InterPro" id="IPR018389">
    <property type="entry name" value="DctP_fam"/>
</dbReference>
<dbReference type="EMBL" id="AOIO01000003">
    <property type="protein sequence ID" value="ELZ06027.1"/>
    <property type="molecule type" value="Genomic_DNA"/>
</dbReference>